<dbReference type="Pfam" id="PF02073">
    <property type="entry name" value="Peptidase_M29"/>
    <property type="match status" value="1"/>
</dbReference>
<comment type="cofactor">
    <cofactor evidence="2">
        <name>Mg(2+)</name>
        <dbReference type="ChEBI" id="CHEBI:18420"/>
    </cofactor>
</comment>
<accession>A0A401ZLI6</accession>
<dbReference type="PANTHER" id="PTHR34448:SF1">
    <property type="entry name" value="BLL6088 PROTEIN"/>
    <property type="match status" value="1"/>
</dbReference>
<comment type="caution">
    <text evidence="10">The sequence shown here is derived from an EMBL/GenBank/DDBJ whole genome shotgun (WGS) entry which is preliminary data.</text>
</comment>
<comment type="cofactor">
    <cofactor evidence="3">
        <name>Zn(2+)</name>
        <dbReference type="ChEBI" id="CHEBI:29105"/>
    </cofactor>
</comment>
<dbReference type="AlphaFoldDB" id="A0A401ZLI6"/>
<keyword evidence="6" id="KW-0645">Protease</keyword>
<dbReference type="InterPro" id="IPR000787">
    <property type="entry name" value="Peptidase_M29"/>
</dbReference>
<dbReference type="RefSeq" id="WP_126599154.1">
    <property type="nucleotide sequence ID" value="NZ_BIFQ01000001.1"/>
</dbReference>
<evidence type="ECO:0000256" key="8">
    <source>
        <dbReference type="ARBA" id="ARBA00022801"/>
    </source>
</evidence>
<dbReference type="InterPro" id="IPR035097">
    <property type="entry name" value="M29_N-terminal"/>
</dbReference>
<dbReference type="GO" id="GO:0046872">
    <property type="term" value="F:metal ion binding"/>
    <property type="evidence" value="ECO:0007669"/>
    <property type="project" value="UniProtKB-KW"/>
</dbReference>
<dbReference type="Gene3D" id="3.40.1830.10">
    <property type="entry name" value="Thermophilic metalloprotease (M29)"/>
    <property type="match status" value="1"/>
</dbReference>
<dbReference type="EMBL" id="BIFQ01000001">
    <property type="protein sequence ID" value="GCE07688.1"/>
    <property type="molecule type" value="Genomic_DNA"/>
</dbReference>
<keyword evidence="8" id="KW-0378">Hydrolase</keyword>
<evidence type="ECO:0000256" key="5">
    <source>
        <dbReference type="ARBA" id="ARBA00022438"/>
    </source>
</evidence>
<dbReference type="GO" id="GO:0008237">
    <property type="term" value="F:metallopeptidase activity"/>
    <property type="evidence" value="ECO:0007669"/>
    <property type="project" value="UniProtKB-KW"/>
</dbReference>
<evidence type="ECO:0000256" key="4">
    <source>
        <dbReference type="ARBA" id="ARBA00008236"/>
    </source>
</evidence>
<comment type="similarity">
    <text evidence="4">Belongs to the peptidase M29 family.</text>
</comment>
<dbReference type="PANTHER" id="PTHR34448">
    <property type="entry name" value="AMINOPEPTIDASE"/>
    <property type="match status" value="1"/>
</dbReference>
<sequence length="368" mass="41383">MGDPRLRRMAQVLLHYSLEVKQGERLGVRAEPVTLPLLQEIADEAIRIGAFPEIFIEVPGVKEMLLKHGSDTQVAYIPDSFRLIAEEYETAIDILSRTNTSDMNNVDPARLALLSQSQKDTFQTLRARCEDGSLRRSITLYPTNAYAQDAGMSQREFEDFVYHACFLDDEDPIARWQELSRQQDQLVAWMQGKRNVHIQGPDTDLTFSIAGRIFLNDDGRYNFPGGEFFTAPVEDSVNGYIHYNIPTSYGGRSVEDVRLRFEHGTVVEAQAKQGQAYLEKMLSADAGANRLGEFAFGNNPHINRSINNPLFDEKMSGTIHFALGASFPLTGGVNRSVIHWDMVYDLRVGAEVRIDGELVCKDGQIIVF</sequence>
<evidence type="ECO:0000256" key="3">
    <source>
        <dbReference type="ARBA" id="ARBA00001947"/>
    </source>
</evidence>
<evidence type="ECO:0000256" key="7">
    <source>
        <dbReference type="ARBA" id="ARBA00022723"/>
    </source>
</evidence>
<evidence type="ECO:0000313" key="10">
    <source>
        <dbReference type="EMBL" id="GCE07688.1"/>
    </source>
</evidence>
<dbReference type="GO" id="GO:0006508">
    <property type="term" value="P:proteolysis"/>
    <property type="evidence" value="ECO:0007669"/>
    <property type="project" value="UniProtKB-KW"/>
</dbReference>
<name>A0A401ZLI6_9CHLR</name>
<dbReference type="InterPro" id="IPR052170">
    <property type="entry name" value="M29_Exopeptidase"/>
</dbReference>
<evidence type="ECO:0000256" key="2">
    <source>
        <dbReference type="ARBA" id="ARBA00001946"/>
    </source>
</evidence>
<evidence type="ECO:0000256" key="6">
    <source>
        <dbReference type="ARBA" id="ARBA00022670"/>
    </source>
</evidence>
<dbReference type="OrthoDB" id="9803993at2"/>
<comment type="cofactor">
    <cofactor evidence="1">
        <name>Co(2+)</name>
        <dbReference type="ChEBI" id="CHEBI:48828"/>
    </cofactor>
</comment>
<proteinExistence type="inferred from homology"/>
<dbReference type="Proteomes" id="UP000287224">
    <property type="component" value="Unassembled WGS sequence"/>
</dbReference>
<evidence type="ECO:0000256" key="9">
    <source>
        <dbReference type="ARBA" id="ARBA00023049"/>
    </source>
</evidence>
<dbReference type="PRINTS" id="PR00919">
    <property type="entry name" value="THERMOPTASE"/>
</dbReference>
<evidence type="ECO:0000313" key="11">
    <source>
        <dbReference type="Proteomes" id="UP000287224"/>
    </source>
</evidence>
<keyword evidence="7" id="KW-0479">Metal-binding</keyword>
<keyword evidence="9" id="KW-0482">Metalloprotease</keyword>
<gene>
    <name evidence="10" type="ORF">KDAU_50170</name>
</gene>
<evidence type="ECO:0000256" key="1">
    <source>
        <dbReference type="ARBA" id="ARBA00001941"/>
    </source>
</evidence>
<dbReference type="SUPFAM" id="SSF144052">
    <property type="entry name" value="Thermophilic metalloprotease-like"/>
    <property type="match status" value="1"/>
</dbReference>
<keyword evidence="5 10" id="KW-0031">Aminopeptidase</keyword>
<reference evidence="11" key="1">
    <citation type="submission" date="2018-12" db="EMBL/GenBank/DDBJ databases">
        <title>Tengunoibacter tsumagoiensis gen. nov., sp. nov., Dictyobacter kobayashii sp. nov., D. alpinus sp. nov., and D. joshuensis sp. nov. and description of Dictyobacteraceae fam. nov. within the order Ktedonobacterales isolated from Tengu-no-mugimeshi.</title>
        <authorList>
            <person name="Wang C.M."/>
            <person name="Zheng Y."/>
            <person name="Sakai Y."/>
            <person name="Toyoda A."/>
            <person name="Minakuchi Y."/>
            <person name="Abe K."/>
            <person name="Yokota A."/>
            <person name="Yabe S."/>
        </authorList>
    </citation>
    <scope>NUCLEOTIDE SEQUENCE [LARGE SCALE GENOMIC DNA]</scope>
    <source>
        <strain evidence="11">S-27</strain>
    </source>
</reference>
<dbReference type="GO" id="GO:0004177">
    <property type="term" value="F:aminopeptidase activity"/>
    <property type="evidence" value="ECO:0007669"/>
    <property type="project" value="UniProtKB-KW"/>
</dbReference>
<protein>
    <submittedName>
        <fullName evidence="10">Aminopeptidase</fullName>
    </submittedName>
</protein>
<organism evidence="10 11">
    <name type="scientific">Dictyobacter aurantiacus</name>
    <dbReference type="NCBI Taxonomy" id="1936993"/>
    <lineage>
        <taxon>Bacteria</taxon>
        <taxon>Bacillati</taxon>
        <taxon>Chloroflexota</taxon>
        <taxon>Ktedonobacteria</taxon>
        <taxon>Ktedonobacterales</taxon>
        <taxon>Dictyobacteraceae</taxon>
        <taxon>Dictyobacter</taxon>
    </lineage>
</organism>
<keyword evidence="11" id="KW-1185">Reference proteome</keyword>